<evidence type="ECO:0000313" key="15">
    <source>
        <dbReference type="RefSeq" id="XP_033780220.1"/>
    </source>
</evidence>
<dbReference type="InterPro" id="IPR036179">
    <property type="entry name" value="Ig-like_dom_sf"/>
</dbReference>
<dbReference type="InterPro" id="IPR003877">
    <property type="entry name" value="SPRY_dom"/>
</dbReference>
<reference evidence="15" key="1">
    <citation type="submission" date="2025-08" db="UniProtKB">
        <authorList>
            <consortium name="RefSeq"/>
        </authorList>
    </citation>
    <scope>IDENTIFICATION</scope>
</reference>
<dbReference type="InterPro" id="IPR003879">
    <property type="entry name" value="Butyrophylin_SPRY"/>
</dbReference>
<accession>A0A6P8PG56</accession>
<evidence type="ECO:0000256" key="9">
    <source>
        <dbReference type="ARBA" id="ARBA00023319"/>
    </source>
</evidence>
<evidence type="ECO:0000256" key="8">
    <source>
        <dbReference type="ARBA" id="ARBA00023180"/>
    </source>
</evidence>
<sequence>MGFPESPWRMSLSSLPGFIFLLISHHFQTGNAVTEHFKVTGPDQPVVAVLGEDAVLLCRLSPALSAQHMQVRWFRKSSDFIVHRYENGMDQNERQNSKYRGRTELIKDCISSGSVPLRIRNIGLDDEGIYTCFFELDTYYEKAVVELKVAGLGSAPSISLHDHQDRELRVLCESSGWYPEPVVAWRQEDGQSLMSLSETETEEQNGLFKVKSSLLLRTNQHRSISCRIRNIILSQDKESVISIADTIYQRVSRWIVSLTLILMSVLISCGLLVVLFFYHLRKERKEKAKLSADNAKFSNDNLDVTLDPETAHPYLLVSEDRKSVTKEAIRQILPDDPERFDTDLCVLGCQRITSGRHYWEVEVGAEKDWAVGVCKDSVKRKGRSPQSPGEGYWGVALMYSGEHQALTHPRTPFYPKDFPHAVGILLDYETGMVSFYNADNKAHLFTFTDTFSETLRPFLYTYTTLRIRQVAD</sequence>
<dbReference type="InterPro" id="IPR053896">
    <property type="entry name" value="BTN3A2-like_Ig-C"/>
</dbReference>
<feature type="transmembrane region" description="Helical" evidence="10">
    <location>
        <begin position="254"/>
        <end position="280"/>
    </location>
</feature>
<dbReference type="InterPro" id="IPR043136">
    <property type="entry name" value="B30.2/SPRY_sf"/>
</dbReference>
<dbReference type="Gene3D" id="2.60.40.10">
    <property type="entry name" value="Immunoglobulins"/>
    <property type="match status" value="2"/>
</dbReference>
<keyword evidence="8" id="KW-0325">Glycoprotein</keyword>
<evidence type="ECO:0000256" key="10">
    <source>
        <dbReference type="SAM" id="Phobius"/>
    </source>
</evidence>
<dbReference type="FunFam" id="2.60.40.10:FF:000088">
    <property type="entry name" value="Butyrophilin subfamily 1 member A1"/>
    <property type="match status" value="1"/>
</dbReference>
<protein>
    <submittedName>
        <fullName evidence="15">Butyrophilin subfamily 1 member A1-like isoform X2</fullName>
    </submittedName>
</protein>
<dbReference type="GO" id="GO:0005102">
    <property type="term" value="F:signaling receptor binding"/>
    <property type="evidence" value="ECO:0007669"/>
    <property type="project" value="TreeGrafter"/>
</dbReference>
<evidence type="ECO:0000256" key="1">
    <source>
        <dbReference type="ARBA" id="ARBA00004479"/>
    </source>
</evidence>
<dbReference type="SUPFAM" id="SSF48726">
    <property type="entry name" value="Immunoglobulin"/>
    <property type="match status" value="2"/>
</dbReference>
<comment type="similarity">
    <text evidence="2">Belongs to the immunoglobulin superfamily. BTN/MOG family.</text>
</comment>
<dbReference type="PROSITE" id="PS50188">
    <property type="entry name" value="B302_SPRY"/>
    <property type="match status" value="1"/>
</dbReference>
<gene>
    <name evidence="15" type="primary">LOC117350213</name>
</gene>
<dbReference type="SMART" id="SM00409">
    <property type="entry name" value="IG"/>
    <property type="match status" value="1"/>
</dbReference>
<evidence type="ECO:0000256" key="5">
    <source>
        <dbReference type="ARBA" id="ARBA00022989"/>
    </source>
</evidence>
<evidence type="ECO:0000256" key="6">
    <source>
        <dbReference type="ARBA" id="ARBA00023136"/>
    </source>
</evidence>
<keyword evidence="4 11" id="KW-0732">Signal</keyword>
<name>A0A6P8PG56_GEOSA</name>
<keyword evidence="5 10" id="KW-1133">Transmembrane helix</keyword>
<dbReference type="Pfam" id="PF07686">
    <property type="entry name" value="V-set"/>
    <property type="match status" value="1"/>
</dbReference>
<dbReference type="CDD" id="cd05713">
    <property type="entry name" value="IgV_MOG_like"/>
    <property type="match status" value="1"/>
</dbReference>
<evidence type="ECO:0000256" key="4">
    <source>
        <dbReference type="ARBA" id="ARBA00022729"/>
    </source>
</evidence>
<organism evidence="14 15">
    <name type="scientific">Geotrypetes seraphini</name>
    <name type="common">Gaboon caecilian</name>
    <name type="synonym">Caecilia seraphini</name>
    <dbReference type="NCBI Taxonomy" id="260995"/>
    <lineage>
        <taxon>Eukaryota</taxon>
        <taxon>Metazoa</taxon>
        <taxon>Chordata</taxon>
        <taxon>Craniata</taxon>
        <taxon>Vertebrata</taxon>
        <taxon>Euteleostomi</taxon>
        <taxon>Amphibia</taxon>
        <taxon>Gymnophiona</taxon>
        <taxon>Geotrypetes</taxon>
    </lineage>
</organism>
<dbReference type="Gene3D" id="2.60.120.920">
    <property type="match status" value="1"/>
</dbReference>
<dbReference type="FunFam" id="2.60.120.920:FF:000004">
    <property type="entry name" value="Butyrophilin subfamily 1 member A1"/>
    <property type="match status" value="1"/>
</dbReference>
<keyword evidence="3 10" id="KW-0812">Transmembrane</keyword>
<feature type="domain" description="B30.2/SPRY" evidence="12">
    <location>
        <begin position="284"/>
        <end position="472"/>
    </location>
</feature>
<dbReference type="GO" id="GO:0009897">
    <property type="term" value="C:external side of plasma membrane"/>
    <property type="evidence" value="ECO:0007669"/>
    <property type="project" value="TreeGrafter"/>
</dbReference>
<dbReference type="InterPro" id="IPR013783">
    <property type="entry name" value="Ig-like_fold"/>
</dbReference>
<feature type="domain" description="Ig-like" evidence="13">
    <location>
        <begin position="16"/>
        <end position="132"/>
    </location>
</feature>
<keyword evidence="14" id="KW-1185">Reference proteome</keyword>
<keyword evidence="7" id="KW-1015">Disulfide bond</keyword>
<dbReference type="Pfam" id="PF13765">
    <property type="entry name" value="PRY"/>
    <property type="match status" value="1"/>
</dbReference>
<dbReference type="SMART" id="SM00449">
    <property type="entry name" value="SPRY"/>
    <property type="match status" value="1"/>
</dbReference>
<dbReference type="Proteomes" id="UP000515159">
    <property type="component" value="Chromosome 16"/>
</dbReference>
<evidence type="ECO:0000259" key="12">
    <source>
        <dbReference type="PROSITE" id="PS50188"/>
    </source>
</evidence>
<keyword evidence="9" id="KW-0393">Immunoglobulin domain</keyword>
<dbReference type="Pfam" id="PF00622">
    <property type="entry name" value="SPRY"/>
    <property type="match status" value="1"/>
</dbReference>
<evidence type="ECO:0000256" key="11">
    <source>
        <dbReference type="SAM" id="SignalP"/>
    </source>
</evidence>
<dbReference type="SMART" id="SM00589">
    <property type="entry name" value="PRY"/>
    <property type="match status" value="1"/>
</dbReference>
<feature type="signal peptide" evidence="11">
    <location>
        <begin position="1"/>
        <end position="32"/>
    </location>
</feature>
<evidence type="ECO:0000313" key="14">
    <source>
        <dbReference type="Proteomes" id="UP000515159"/>
    </source>
</evidence>
<proteinExistence type="inferred from homology"/>
<dbReference type="InterPro" id="IPR013106">
    <property type="entry name" value="Ig_V-set"/>
</dbReference>
<feature type="domain" description="Ig-like" evidence="13">
    <location>
        <begin position="156"/>
        <end position="242"/>
    </location>
</feature>
<dbReference type="InterPro" id="IPR007110">
    <property type="entry name" value="Ig-like_dom"/>
</dbReference>
<dbReference type="GO" id="GO:0001817">
    <property type="term" value="P:regulation of cytokine production"/>
    <property type="evidence" value="ECO:0007669"/>
    <property type="project" value="TreeGrafter"/>
</dbReference>
<comment type="subcellular location">
    <subcellularLocation>
        <location evidence="1">Membrane</location>
        <topology evidence="1">Single-pass type I membrane protein</topology>
    </subcellularLocation>
</comment>
<dbReference type="FunFam" id="2.60.40.10:FF:000208">
    <property type="entry name" value="Butyrophilin subfamily 1 member A1"/>
    <property type="match status" value="1"/>
</dbReference>
<dbReference type="GO" id="GO:0050852">
    <property type="term" value="P:T cell receptor signaling pathway"/>
    <property type="evidence" value="ECO:0007669"/>
    <property type="project" value="TreeGrafter"/>
</dbReference>
<evidence type="ECO:0000256" key="2">
    <source>
        <dbReference type="ARBA" id="ARBA00007591"/>
    </source>
</evidence>
<dbReference type="PANTHER" id="PTHR24100:SF149">
    <property type="entry name" value="BG-LIKE ANTIGEN 1-RELATED"/>
    <property type="match status" value="1"/>
</dbReference>
<dbReference type="PRINTS" id="PR01407">
    <property type="entry name" value="BUTYPHLNCDUF"/>
</dbReference>
<dbReference type="SUPFAM" id="SSF49899">
    <property type="entry name" value="Concanavalin A-like lectins/glucanases"/>
    <property type="match status" value="1"/>
</dbReference>
<dbReference type="SMART" id="SM00406">
    <property type="entry name" value="IGv"/>
    <property type="match status" value="1"/>
</dbReference>
<evidence type="ECO:0000259" key="13">
    <source>
        <dbReference type="PROSITE" id="PS50835"/>
    </source>
</evidence>
<dbReference type="RefSeq" id="XP_033780220.1">
    <property type="nucleotide sequence ID" value="XM_033924329.1"/>
</dbReference>
<evidence type="ECO:0000256" key="3">
    <source>
        <dbReference type="ARBA" id="ARBA00022692"/>
    </source>
</evidence>
<dbReference type="InterPro" id="IPR003599">
    <property type="entry name" value="Ig_sub"/>
</dbReference>
<evidence type="ECO:0000256" key="7">
    <source>
        <dbReference type="ARBA" id="ARBA00023157"/>
    </source>
</evidence>
<dbReference type="AlphaFoldDB" id="A0A6P8PG56"/>
<keyword evidence="6 10" id="KW-0472">Membrane</keyword>
<feature type="chain" id="PRO_5028070629" evidence="11">
    <location>
        <begin position="33"/>
        <end position="472"/>
    </location>
</feature>
<dbReference type="InterPro" id="IPR013320">
    <property type="entry name" value="ConA-like_dom_sf"/>
</dbReference>
<dbReference type="PROSITE" id="PS50835">
    <property type="entry name" value="IG_LIKE"/>
    <property type="match status" value="2"/>
</dbReference>
<dbReference type="CDD" id="cd13733">
    <property type="entry name" value="SPRY_PRY_C-I_1"/>
    <property type="match status" value="1"/>
</dbReference>
<dbReference type="InterPro" id="IPR050504">
    <property type="entry name" value="IgSF_BTN/MOG"/>
</dbReference>
<dbReference type="GeneID" id="117350213"/>
<dbReference type="InterPro" id="IPR001870">
    <property type="entry name" value="B30.2/SPRY"/>
</dbReference>
<dbReference type="InterPro" id="IPR006574">
    <property type="entry name" value="PRY"/>
</dbReference>
<dbReference type="Pfam" id="PF22705">
    <property type="entry name" value="C2-set_3"/>
    <property type="match status" value="1"/>
</dbReference>
<dbReference type="PANTHER" id="PTHR24100">
    <property type="entry name" value="BUTYROPHILIN"/>
    <property type="match status" value="1"/>
</dbReference>